<dbReference type="Pfam" id="PF13415">
    <property type="entry name" value="Beta-prop_FBX42"/>
    <property type="match status" value="1"/>
</dbReference>
<organism evidence="3 4">
    <name type="scientific">Dreissena polymorpha</name>
    <name type="common">Zebra mussel</name>
    <name type="synonym">Mytilus polymorpha</name>
    <dbReference type="NCBI Taxonomy" id="45954"/>
    <lineage>
        <taxon>Eukaryota</taxon>
        <taxon>Metazoa</taxon>
        <taxon>Spiralia</taxon>
        <taxon>Lophotrochozoa</taxon>
        <taxon>Mollusca</taxon>
        <taxon>Bivalvia</taxon>
        <taxon>Autobranchia</taxon>
        <taxon>Heteroconchia</taxon>
        <taxon>Euheterodonta</taxon>
        <taxon>Imparidentia</taxon>
        <taxon>Neoheterodontei</taxon>
        <taxon>Myida</taxon>
        <taxon>Dreissenoidea</taxon>
        <taxon>Dreissenidae</taxon>
        <taxon>Dreissena</taxon>
    </lineage>
</organism>
<keyword evidence="4" id="KW-1185">Reference proteome</keyword>
<feature type="region of interest" description="Disordered" evidence="1">
    <location>
        <begin position="454"/>
        <end position="475"/>
    </location>
</feature>
<dbReference type="Proteomes" id="UP000828390">
    <property type="component" value="Unassembled WGS sequence"/>
</dbReference>
<dbReference type="InterPro" id="IPR036047">
    <property type="entry name" value="F-box-like_dom_sf"/>
</dbReference>
<protein>
    <recommendedName>
        <fullName evidence="2">F-box domain-containing protein</fullName>
    </recommendedName>
</protein>
<accession>A0A9D4D987</accession>
<evidence type="ECO:0000256" key="1">
    <source>
        <dbReference type="SAM" id="MobiDB-lite"/>
    </source>
</evidence>
<dbReference type="OrthoDB" id="9973021at2759"/>
<reference evidence="3" key="1">
    <citation type="journal article" date="2019" name="bioRxiv">
        <title>The Genome of the Zebra Mussel, Dreissena polymorpha: A Resource for Invasive Species Research.</title>
        <authorList>
            <person name="McCartney M.A."/>
            <person name="Auch B."/>
            <person name="Kono T."/>
            <person name="Mallez S."/>
            <person name="Zhang Y."/>
            <person name="Obille A."/>
            <person name="Becker A."/>
            <person name="Abrahante J.E."/>
            <person name="Garbe J."/>
            <person name="Badalamenti J.P."/>
            <person name="Herman A."/>
            <person name="Mangelson H."/>
            <person name="Liachko I."/>
            <person name="Sullivan S."/>
            <person name="Sone E.D."/>
            <person name="Koren S."/>
            <person name="Silverstein K.A.T."/>
            <person name="Beckman K.B."/>
            <person name="Gohl D.M."/>
        </authorList>
    </citation>
    <scope>NUCLEOTIDE SEQUENCE</scope>
    <source>
        <strain evidence="3">Duluth1</strain>
        <tissue evidence="3">Whole animal</tissue>
    </source>
</reference>
<name>A0A9D4D987_DREPO</name>
<reference evidence="3" key="2">
    <citation type="submission" date="2020-11" db="EMBL/GenBank/DDBJ databases">
        <authorList>
            <person name="McCartney M.A."/>
            <person name="Auch B."/>
            <person name="Kono T."/>
            <person name="Mallez S."/>
            <person name="Becker A."/>
            <person name="Gohl D.M."/>
            <person name="Silverstein K.A.T."/>
            <person name="Koren S."/>
            <person name="Bechman K.B."/>
            <person name="Herman A."/>
            <person name="Abrahante J.E."/>
            <person name="Garbe J."/>
        </authorList>
    </citation>
    <scope>NUCLEOTIDE SEQUENCE</scope>
    <source>
        <strain evidence="3">Duluth1</strain>
        <tissue evidence="3">Whole animal</tissue>
    </source>
</reference>
<dbReference type="GO" id="GO:0019005">
    <property type="term" value="C:SCF ubiquitin ligase complex"/>
    <property type="evidence" value="ECO:0007669"/>
    <property type="project" value="TreeGrafter"/>
</dbReference>
<evidence type="ECO:0000259" key="2">
    <source>
        <dbReference type="PROSITE" id="PS50181"/>
    </source>
</evidence>
<dbReference type="Pfam" id="PF12937">
    <property type="entry name" value="F-box-like"/>
    <property type="match status" value="1"/>
</dbReference>
<feature type="domain" description="F-box" evidence="2">
    <location>
        <begin position="11"/>
        <end position="56"/>
    </location>
</feature>
<dbReference type="PROSITE" id="PS50181">
    <property type="entry name" value="FBOX"/>
    <property type="match status" value="1"/>
</dbReference>
<dbReference type="PANTHER" id="PTHR46432:SF1">
    <property type="entry name" value="F-BOX ONLY PROTEIN 42"/>
    <property type="match status" value="1"/>
</dbReference>
<dbReference type="PANTHER" id="PTHR46432">
    <property type="entry name" value="F-BOX ONLY PROTEIN 42"/>
    <property type="match status" value="1"/>
</dbReference>
<dbReference type="CDD" id="cd22110">
    <property type="entry name" value="F-box_FBXO42"/>
    <property type="match status" value="1"/>
</dbReference>
<dbReference type="SUPFAM" id="SSF81383">
    <property type="entry name" value="F-box domain"/>
    <property type="match status" value="1"/>
</dbReference>
<evidence type="ECO:0000313" key="4">
    <source>
        <dbReference type="Proteomes" id="UP000828390"/>
    </source>
</evidence>
<proteinExistence type="predicted"/>
<feature type="region of interest" description="Disordered" evidence="1">
    <location>
        <begin position="328"/>
        <end position="438"/>
    </location>
</feature>
<dbReference type="GO" id="GO:1990756">
    <property type="term" value="F:ubiquitin-like ligase-substrate adaptor activity"/>
    <property type="evidence" value="ECO:0007669"/>
    <property type="project" value="TreeGrafter"/>
</dbReference>
<dbReference type="Gene3D" id="1.20.1280.50">
    <property type="match status" value="1"/>
</dbReference>
<dbReference type="AlphaFoldDB" id="A0A9D4D987"/>
<gene>
    <name evidence="3" type="ORF">DPMN_047720</name>
</gene>
<dbReference type="InterPro" id="IPR015915">
    <property type="entry name" value="Kelch-typ_b-propeller"/>
</dbReference>
<comment type="caution">
    <text evidence="3">The sequence shown here is derived from an EMBL/GenBank/DDBJ whole genome shotgun (WGS) entry which is preliminary data.</text>
</comment>
<dbReference type="InterPro" id="IPR001810">
    <property type="entry name" value="F-box_dom"/>
</dbReference>
<evidence type="ECO:0000313" key="3">
    <source>
        <dbReference type="EMBL" id="KAH3741002.1"/>
    </source>
</evidence>
<dbReference type="SUPFAM" id="SSF117281">
    <property type="entry name" value="Kelch motif"/>
    <property type="match status" value="1"/>
</dbReference>
<dbReference type="InterPro" id="IPR052821">
    <property type="entry name" value="F-box_only_SRC"/>
</dbReference>
<feature type="compositionally biased region" description="Polar residues" evidence="1">
    <location>
        <begin position="393"/>
        <end position="412"/>
    </location>
</feature>
<dbReference type="EMBL" id="JAIWYP010000011">
    <property type="protein sequence ID" value="KAH3741002.1"/>
    <property type="molecule type" value="Genomic_DNA"/>
</dbReference>
<sequence>MMETPVEAHNATSINDLPEEVVEFILMKLSPYKDLKSANLVCSLWHRLVSVVQRKLQAHYQHCVITSRLAWSVVMPDAGCRITERYSHCCCYFDKCLYVFGGCTATNTTLNDLWRFDLASREWIRPLASGTYPFPKACATFVTYKDNLVLFGGWSHPTPFPLHQAARFFSELHIYKPLLNRWTHVTTLSHQSPQPVAGHSASVVGDMMVVFGGSQVPGVRTNELWLFDFLVNEWRQPKTRGKKPEARYGQAQITLDDSHILVLGGKGGGSPQVVYKDCWLLTLGVEDWTWEEIEVLNDDSAPAQLWCHAACKASDNFIVSLCRPAKVPESLTKSQQSPKVTVRHSKTWIPPREDQLRSSANELPGTSSEEHMDQSGAEGSSSDFKPANGSEPFENSNQMDQSVENPSLSSNVVEPRGSVEGTVNPRPGLPSVRPNAMKNRQKQLEALLKYEKKFRHSENSGPSPQDSVPKVSHSVHVPKPKKVSFNPASLMVLHVLDISHVLESKTVSWQELKFDNMEGAPEETLFYTLVEGRGEVLMFGGIERDIQSLQRGYGIKSHTVNSTLHILKPVQDLM</sequence>
<dbReference type="Gene3D" id="2.120.10.80">
    <property type="entry name" value="Kelch-type beta propeller"/>
    <property type="match status" value="1"/>
</dbReference>
<feature type="compositionally biased region" description="Polar residues" evidence="1">
    <location>
        <begin position="357"/>
        <end position="367"/>
    </location>
</feature>